<accession>E8V6T9</accession>
<dbReference type="HOGENOM" id="CLU_529829_0_0_0"/>
<reference evidence="2 3" key="1">
    <citation type="journal article" date="2012" name="Stand. Genomic Sci.">
        <title>Complete genome sequence of Terriglobus saanensis type strain SP1PR4(T), an Acidobacteria from tundra soil.</title>
        <authorList>
            <person name="Rawat S.R."/>
            <person name="Mannisto M.K."/>
            <person name="Starovoytov V."/>
            <person name="Goodwin L."/>
            <person name="Nolan M."/>
            <person name="Hauser L."/>
            <person name="Land M."/>
            <person name="Davenport K.W."/>
            <person name="Woyke T."/>
            <person name="Haggblom M.M."/>
        </authorList>
    </citation>
    <scope>NUCLEOTIDE SEQUENCE</scope>
    <source>
        <strain evidence="3">ATCC BAA-1853 / DSM 23119 / SP1PR4</strain>
    </source>
</reference>
<feature type="transmembrane region" description="Helical" evidence="1">
    <location>
        <begin position="414"/>
        <end position="434"/>
    </location>
</feature>
<proteinExistence type="predicted"/>
<keyword evidence="1" id="KW-0812">Transmembrane</keyword>
<keyword evidence="1" id="KW-1133">Transmembrane helix</keyword>
<dbReference type="EMBL" id="CP002467">
    <property type="protein sequence ID" value="ADV83891.1"/>
    <property type="molecule type" value="Genomic_DNA"/>
</dbReference>
<evidence type="ECO:0000313" key="2">
    <source>
        <dbReference type="EMBL" id="ADV83891.1"/>
    </source>
</evidence>
<feature type="transmembrane region" description="Helical" evidence="1">
    <location>
        <begin position="455"/>
        <end position="474"/>
    </location>
</feature>
<feature type="transmembrane region" description="Helical" evidence="1">
    <location>
        <begin position="355"/>
        <end position="376"/>
    </location>
</feature>
<dbReference type="AlphaFoldDB" id="E8V6T9"/>
<organism evidence="2 3">
    <name type="scientific">Terriglobus saanensis (strain ATCC BAA-1853 / DSM 23119 / SP1PR4)</name>
    <dbReference type="NCBI Taxonomy" id="401053"/>
    <lineage>
        <taxon>Bacteria</taxon>
        <taxon>Pseudomonadati</taxon>
        <taxon>Acidobacteriota</taxon>
        <taxon>Terriglobia</taxon>
        <taxon>Terriglobales</taxon>
        <taxon>Acidobacteriaceae</taxon>
        <taxon>Terriglobus</taxon>
    </lineage>
</organism>
<protein>
    <recommendedName>
        <fullName evidence="4">Glycosyltransferase RgtA/B/C/D-like domain-containing protein</fullName>
    </recommendedName>
</protein>
<evidence type="ECO:0008006" key="4">
    <source>
        <dbReference type="Google" id="ProtNLM"/>
    </source>
</evidence>
<gene>
    <name evidence="2" type="ordered locus">AciPR4_3133</name>
</gene>
<feature type="transmembrane region" description="Helical" evidence="1">
    <location>
        <begin position="51"/>
        <end position="76"/>
    </location>
</feature>
<feature type="transmembrane region" description="Helical" evidence="1">
    <location>
        <begin position="169"/>
        <end position="189"/>
    </location>
</feature>
<feature type="transmembrane region" description="Helical" evidence="1">
    <location>
        <begin position="388"/>
        <end position="408"/>
    </location>
</feature>
<dbReference type="eggNOG" id="ENOG50332HK">
    <property type="taxonomic scope" value="Bacteria"/>
</dbReference>
<evidence type="ECO:0000256" key="1">
    <source>
        <dbReference type="SAM" id="Phobius"/>
    </source>
</evidence>
<dbReference type="Proteomes" id="UP000006844">
    <property type="component" value="Chromosome"/>
</dbReference>
<feature type="transmembrane region" description="Helical" evidence="1">
    <location>
        <begin position="216"/>
        <end position="234"/>
    </location>
</feature>
<dbReference type="KEGG" id="tsa:AciPR4_3133"/>
<feature type="transmembrane region" description="Helical" evidence="1">
    <location>
        <begin position="259"/>
        <end position="279"/>
    </location>
</feature>
<name>E8V6T9_TERSS</name>
<keyword evidence="3" id="KW-1185">Reference proteome</keyword>
<sequence>MVGFRPLHSFDKQFTLPNGSVAALREESSITQPRHVQDNHSPSQPADSSRLLFILCCGVLTLGVFSFLLACFLPIYTDEITWKAILGRLNYSHMRSITLTLQPSCVANYTFKTPRILLPARMIDTWSFEGLSTPLRMRLWGVGLALGWLLLTWRELCVYLEGRIRKWEVAGLLVAWSTLGVMPFLLVLGRPEQVLLLGSTLLLLRALRVRPQERSAWTQACVAAGILALTWYLLCSHPRGTFLIPLACMCLYRRVSLPWVRNLAIGLASILGFSTQAAWHTLWTCDQDPQFARILSSSNLGTAYSLGLTRQFLLELARSLATPEAWFLKAFVPKANYTASMISPFAFRGAFPLRVAILAGSSLVVALGLVAAIVCAYQALRRRTDKSLALTLLSGWLIYLASVGVRLQKNDYEAALLQPLIGLLAITSILALPATEPDHFPDRLMEFFRRIWPSARCLLLFISILSQCAFLYAYRDQALHQWSQPGQTPGQPLSVDLAGYGAAAARIRHSAAKCGIFPGAPAQHLVLDEPSYFVFRSSREPFFALIFDDHIWGGYRPDPTDLFRAQGSQGFVAACNRFPSSMRGEAIRDGDLCCLPAFH</sequence>
<evidence type="ECO:0000313" key="3">
    <source>
        <dbReference type="Proteomes" id="UP000006844"/>
    </source>
</evidence>
<dbReference type="STRING" id="401053.AciPR4_3133"/>
<keyword evidence="1" id="KW-0472">Membrane</keyword>